<dbReference type="Proteomes" id="UP000019205">
    <property type="component" value="Chromosome"/>
</dbReference>
<dbReference type="PROSITE" id="PS51898">
    <property type="entry name" value="TYR_RECOMBINASE"/>
    <property type="match status" value="1"/>
</dbReference>
<dbReference type="GO" id="GO:0003677">
    <property type="term" value="F:DNA binding"/>
    <property type="evidence" value="ECO:0007669"/>
    <property type="project" value="InterPro"/>
</dbReference>
<evidence type="ECO:0000256" key="1">
    <source>
        <dbReference type="ARBA" id="ARBA00022908"/>
    </source>
</evidence>
<gene>
    <name evidence="4" type="ORF">KT71_003359</name>
</gene>
<sequence length="152" mass="17317">MPASVEERLKNQITFVIKLHKRDIEDGFGEVYLPYALARKYPSAARETAWQYLFPSSRIGADPRSGVLRRHHQHETCVRKAVTRARLQAGIDKPIRCHTFRHSFATRLLQQGYDLRTIQKLLGHTDVKTTEIYTHVLGRGAMGVVSPLDSGH</sequence>
<keyword evidence="2" id="KW-0233">DNA recombination</keyword>
<proteinExistence type="predicted"/>
<evidence type="ECO:0000259" key="3">
    <source>
        <dbReference type="PROSITE" id="PS51898"/>
    </source>
</evidence>
<evidence type="ECO:0000313" key="5">
    <source>
        <dbReference type="Proteomes" id="UP000019205"/>
    </source>
</evidence>
<dbReference type="GO" id="GO:0006310">
    <property type="term" value="P:DNA recombination"/>
    <property type="evidence" value="ECO:0007669"/>
    <property type="project" value="UniProtKB-KW"/>
</dbReference>
<comment type="caution">
    <text evidence="4">The sequence shown here is derived from an EMBL/GenBank/DDBJ whole genome shotgun (WGS) entry which is preliminary data.</text>
</comment>
<dbReference type="InterPro" id="IPR011010">
    <property type="entry name" value="DNA_brk_join_enz"/>
</dbReference>
<reference evidence="4 5" key="2">
    <citation type="journal article" date="2009" name="PLoS ONE">
        <title>The photosynthetic apparatus and its regulation in the aerobic gammaproteobacterium Congregibacter litoralis gen. nov., sp. nov.</title>
        <authorList>
            <person name="Spring S."/>
            <person name="Lunsdorf H."/>
            <person name="Fuchs B.M."/>
            <person name="Tindall B.J."/>
        </authorList>
    </citation>
    <scope>NUCLEOTIDE SEQUENCE [LARGE SCALE GENOMIC DNA]</scope>
    <source>
        <strain evidence="4">KT71</strain>
    </source>
</reference>
<dbReference type="SUPFAM" id="SSF56349">
    <property type="entry name" value="DNA breaking-rejoining enzymes"/>
    <property type="match status" value="1"/>
</dbReference>
<accession>V7HS20</accession>
<keyword evidence="1" id="KW-0229">DNA integration</keyword>
<reference evidence="4 5" key="1">
    <citation type="journal article" date="2007" name="Proc. Natl. Acad. Sci. U.S.A.">
        <title>Characterization of a marine gammaproteobacterium capable of aerobic anoxygenic photosynthesis.</title>
        <authorList>
            <person name="Fuchs B.M."/>
            <person name="Spring S."/>
            <person name="Teeling H."/>
            <person name="Quast C."/>
            <person name="Wulf J."/>
            <person name="Schattenhofer M."/>
            <person name="Yan S."/>
            <person name="Ferriera S."/>
            <person name="Johnson J."/>
            <person name="Glockner F.O."/>
            <person name="Amann R."/>
        </authorList>
    </citation>
    <scope>NUCLEOTIDE SEQUENCE [LARGE SCALE GENOMIC DNA]</scope>
    <source>
        <strain evidence="4">KT71</strain>
    </source>
</reference>
<name>V7HS20_9GAMM</name>
<organism evidence="4 5">
    <name type="scientific">Congregibacter litoralis KT71</name>
    <dbReference type="NCBI Taxonomy" id="314285"/>
    <lineage>
        <taxon>Bacteria</taxon>
        <taxon>Pseudomonadati</taxon>
        <taxon>Pseudomonadota</taxon>
        <taxon>Gammaproteobacteria</taxon>
        <taxon>Cellvibrionales</taxon>
        <taxon>Halieaceae</taxon>
        <taxon>Congregibacter</taxon>
    </lineage>
</organism>
<dbReference type="PANTHER" id="PTHR30349">
    <property type="entry name" value="PHAGE INTEGRASE-RELATED"/>
    <property type="match status" value="1"/>
</dbReference>
<dbReference type="Gene3D" id="1.10.443.10">
    <property type="entry name" value="Intergrase catalytic core"/>
    <property type="match status" value="1"/>
</dbReference>
<keyword evidence="5" id="KW-1185">Reference proteome</keyword>
<dbReference type="InterPro" id="IPR002104">
    <property type="entry name" value="Integrase_catalytic"/>
</dbReference>
<dbReference type="Pfam" id="PF00589">
    <property type="entry name" value="Phage_integrase"/>
    <property type="match status" value="1"/>
</dbReference>
<evidence type="ECO:0000313" key="4">
    <source>
        <dbReference type="EMBL" id="ESZ89363.1"/>
    </source>
</evidence>
<evidence type="ECO:0000256" key="2">
    <source>
        <dbReference type="ARBA" id="ARBA00023172"/>
    </source>
</evidence>
<protein>
    <submittedName>
        <fullName evidence="4">Site-specific recombinase XerD</fullName>
    </submittedName>
</protein>
<dbReference type="PANTHER" id="PTHR30349:SF64">
    <property type="entry name" value="PROPHAGE INTEGRASE INTD-RELATED"/>
    <property type="match status" value="1"/>
</dbReference>
<dbReference type="eggNOG" id="COG4974">
    <property type="taxonomic scope" value="Bacteria"/>
</dbReference>
<dbReference type="InterPro" id="IPR050090">
    <property type="entry name" value="Tyrosine_recombinase_XerCD"/>
</dbReference>
<feature type="domain" description="Tyr recombinase" evidence="3">
    <location>
        <begin position="1"/>
        <end position="146"/>
    </location>
</feature>
<dbReference type="EMBL" id="AAOA02000003">
    <property type="protein sequence ID" value="ESZ89363.1"/>
    <property type="molecule type" value="Genomic_DNA"/>
</dbReference>
<dbReference type="AlphaFoldDB" id="V7HS20"/>
<dbReference type="STRING" id="314285.KT71_003359"/>
<dbReference type="GO" id="GO:0015074">
    <property type="term" value="P:DNA integration"/>
    <property type="evidence" value="ECO:0007669"/>
    <property type="project" value="UniProtKB-KW"/>
</dbReference>
<dbReference type="HOGENOM" id="CLU_027562_37_2_6"/>
<dbReference type="InterPro" id="IPR013762">
    <property type="entry name" value="Integrase-like_cat_sf"/>
</dbReference>